<dbReference type="GO" id="GO:0016020">
    <property type="term" value="C:membrane"/>
    <property type="evidence" value="ECO:0007669"/>
    <property type="project" value="UniProtKB-SubCell"/>
</dbReference>
<keyword evidence="3 7" id="KW-0812">Transmembrane</keyword>
<evidence type="ECO:0008006" key="10">
    <source>
        <dbReference type="Google" id="ProtNLM"/>
    </source>
</evidence>
<dbReference type="OMA" id="IYNQCIH"/>
<keyword evidence="4 7" id="KW-1133">Transmembrane helix</keyword>
<feature type="transmembrane region" description="Helical" evidence="7">
    <location>
        <begin position="118"/>
        <end position="138"/>
    </location>
</feature>
<feature type="region of interest" description="Disordered" evidence="6">
    <location>
        <begin position="534"/>
        <end position="561"/>
    </location>
</feature>
<evidence type="ECO:0000313" key="8">
    <source>
        <dbReference type="EMBL" id="KXN73349.1"/>
    </source>
</evidence>
<dbReference type="InterPro" id="IPR006876">
    <property type="entry name" value="LMBR1-like_membr_prot"/>
</dbReference>
<evidence type="ECO:0000313" key="9">
    <source>
        <dbReference type="Proteomes" id="UP000070444"/>
    </source>
</evidence>
<feature type="transmembrane region" description="Helical" evidence="7">
    <location>
        <begin position="427"/>
        <end position="447"/>
    </location>
</feature>
<dbReference type="PANTHER" id="PTHR21355">
    <property type="entry name" value="G-PROTEIN COUPLED RECEPTOR-ASSOCIATED PROTEIN LMBRD2"/>
    <property type="match status" value="1"/>
</dbReference>
<accession>A0A137PEB8</accession>
<sequence>MYTLLQHFKDVFPVIVALSLAIFILTQLTVLKKHQWFWLSATTFSLGLTIVYIYLVIIDNFSTGYLVCRRSGDDDCGVYPFFYKGQYVLNEWWTVLTSITLIFGWIIFPIFGRINAKWLYYLCIICSYFAWVLLSFLITRKAKFDIKNFGIIYSNTWSLLVIIPFMSIGLVELPKYLWNRSDPKKYLAHLQQTTPKIRKELFDAEMEFSESVALFVDIIDQLDSNDECYDLANHIYNTSPEFKCGPHLLPSSQFNHPLPITSSYITSVYNKITSLKHTQSKLQTQWNNHLKTSFLVEDVVDNLYSSDHRLTSSLKILTGDRMENFKLTISWWYNVYLVPVFLKLLSAFSFILGIVIVWSEITFTVTSPTLSIIAILFERISGNYNIQNCVTLVILPYMFLATIFGLLSIKPFKHYSITINRQNDLHSIFWICIQLVTIAPTLIYNYVTMAQMGDYGKHPIVFNHMYSYFMDSAAFLGKYFNYYLPIAIGVFVTLIVLKLHISLLKLINLNIIEYYSGLECAKVDGRSILASERSKREREFQPDNNISENDFNRDPHNIATN</sequence>
<feature type="transmembrane region" description="Helical" evidence="7">
    <location>
        <begin position="482"/>
        <end position="501"/>
    </location>
</feature>
<protein>
    <recommendedName>
        <fullName evidence="10">LMBR1-domain-containing protein</fullName>
    </recommendedName>
</protein>
<dbReference type="AlphaFoldDB" id="A0A137PEB8"/>
<comment type="similarity">
    <text evidence="2">Belongs to the LIMR family.</text>
</comment>
<feature type="transmembrane region" description="Helical" evidence="7">
    <location>
        <begin position="361"/>
        <end position="377"/>
    </location>
</feature>
<comment type="subcellular location">
    <subcellularLocation>
        <location evidence="1">Membrane</location>
        <topology evidence="1">Multi-pass membrane protein</topology>
    </subcellularLocation>
</comment>
<feature type="transmembrane region" description="Helical" evidence="7">
    <location>
        <begin position="36"/>
        <end position="57"/>
    </location>
</feature>
<dbReference type="InterPro" id="IPR051584">
    <property type="entry name" value="GPCR-associated_LMBR1"/>
</dbReference>
<evidence type="ECO:0000256" key="6">
    <source>
        <dbReference type="SAM" id="MobiDB-lite"/>
    </source>
</evidence>
<name>A0A137PEB8_CONC2</name>
<evidence type="ECO:0000256" key="2">
    <source>
        <dbReference type="ARBA" id="ARBA00010487"/>
    </source>
</evidence>
<evidence type="ECO:0000256" key="7">
    <source>
        <dbReference type="SAM" id="Phobius"/>
    </source>
</evidence>
<evidence type="ECO:0000256" key="1">
    <source>
        <dbReference type="ARBA" id="ARBA00004141"/>
    </source>
</evidence>
<feature type="compositionally biased region" description="Basic and acidic residues" evidence="6">
    <location>
        <begin position="550"/>
        <end position="561"/>
    </location>
</feature>
<organism evidence="8 9">
    <name type="scientific">Conidiobolus coronatus (strain ATCC 28846 / CBS 209.66 / NRRL 28638)</name>
    <name type="common">Delacroixia coronata</name>
    <dbReference type="NCBI Taxonomy" id="796925"/>
    <lineage>
        <taxon>Eukaryota</taxon>
        <taxon>Fungi</taxon>
        <taxon>Fungi incertae sedis</taxon>
        <taxon>Zoopagomycota</taxon>
        <taxon>Entomophthoromycotina</taxon>
        <taxon>Entomophthoromycetes</taxon>
        <taxon>Entomophthorales</taxon>
        <taxon>Ancylistaceae</taxon>
        <taxon>Conidiobolus</taxon>
    </lineage>
</organism>
<reference evidence="8 9" key="1">
    <citation type="journal article" date="2015" name="Genome Biol. Evol.">
        <title>Phylogenomic analyses indicate that early fungi evolved digesting cell walls of algal ancestors of land plants.</title>
        <authorList>
            <person name="Chang Y."/>
            <person name="Wang S."/>
            <person name="Sekimoto S."/>
            <person name="Aerts A.L."/>
            <person name="Choi C."/>
            <person name="Clum A."/>
            <person name="LaButti K.M."/>
            <person name="Lindquist E.A."/>
            <person name="Yee Ngan C."/>
            <person name="Ohm R.A."/>
            <person name="Salamov A.A."/>
            <person name="Grigoriev I.V."/>
            <person name="Spatafora J.W."/>
            <person name="Berbee M.L."/>
        </authorList>
    </citation>
    <scope>NUCLEOTIDE SEQUENCE [LARGE SCALE GENOMIC DNA]</scope>
    <source>
        <strain evidence="8 9">NRRL 28638</strain>
    </source>
</reference>
<dbReference type="PANTHER" id="PTHR21355:SF0">
    <property type="entry name" value="G-PROTEIN COUPLED RECEPTOR-ASSOCIATED PROTEIN LMBRD2"/>
    <property type="match status" value="1"/>
</dbReference>
<evidence type="ECO:0000256" key="4">
    <source>
        <dbReference type="ARBA" id="ARBA00022989"/>
    </source>
</evidence>
<feature type="transmembrane region" description="Helical" evidence="7">
    <location>
        <begin position="389"/>
        <end position="407"/>
    </location>
</feature>
<feature type="transmembrane region" description="Helical" evidence="7">
    <location>
        <begin position="12"/>
        <end position="31"/>
    </location>
</feature>
<dbReference type="Pfam" id="PF04791">
    <property type="entry name" value="LMBR1"/>
    <property type="match status" value="1"/>
</dbReference>
<proteinExistence type="inferred from homology"/>
<dbReference type="OrthoDB" id="203099at2759"/>
<dbReference type="Proteomes" id="UP000070444">
    <property type="component" value="Unassembled WGS sequence"/>
</dbReference>
<evidence type="ECO:0000256" key="5">
    <source>
        <dbReference type="ARBA" id="ARBA00023136"/>
    </source>
</evidence>
<evidence type="ECO:0000256" key="3">
    <source>
        <dbReference type="ARBA" id="ARBA00022692"/>
    </source>
</evidence>
<feature type="transmembrane region" description="Helical" evidence="7">
    <location>
        <begin position="92"/>
        <end position="111"/>
    </location>
</feature>
<dbReference type="EMBL" id="KQ964438">
    <property type="protein sequence ID" value="KXN73349.1"/>
    <property type="molecule type" value="Genomic_DNA"/>
</dbReference>
<feature type="transmembrane region" description="Helical" evidence="7">
    <location>
        <begin position="150"/>
        <end position="171"/>
    </location>
</feature>
<keyword evidence="9" id="KW-1185">Reference proteome</keyword>
<gene>
    <name evidence="8" type="ORF">CONCODRAFT_15584</name>
</gene>
<keyword evidence="5 7" id="KW-0472">Membrane</keyword>
<feature type="transmembrane region" description="Helical" evidence="7">
    <location>
        <begin position="331"/>
        <end position="355"/>
    </location>
</feature>